<feature type="compositionally biased region" description="Polar residues" evidence="1">
    <location>
        <begin position="759"/>
        <end position="769"/>
    </location>
</feature>
<dbReference type="Proteomes" id="UP001153365">
    <property type="component" value="Unassembled WGS sequence"/>
</dbReference>
<feature type="region of interest" description="Disordered" evidence="1">
    <location>
        <begin position="1498"/>
        <end position="1550"/>
    </location>
</feature>
<proteinExistence type="predicted"/>
<feature type="region of interest" description="Disordered" evidence="1">
    <location>
        <begin position="296"/>
        <end position="354"/>
    </location>
</feature>
<feature type="region of interest" description="Disordered" evidence="1">
    <location>
        <begin position="1353"/>
        <end position="1436"/>
    </location>
</feature>
<feature type="compositionally biased region" description="Low complexity" evidence="1">
    <location>
        <begin position="190"/>
        <end position="206"/>
    </location>
</feature>
<feature type="compositionally biased region" description="Low complexity" evidence="1">
    <location>
        <begin position="38"/>
        <end position="79"/>
    </location>
</feature>
<feature type="compositionally biased region" description="Polar residues" evidence="1">
    <location>
        <begin position="575"/>
        <end position="595"/>
    </location>
</feature>
<feature type="compositionally biased region" description="Pro residues" evidence="1">
    <location>
        <begin position="1776"/>
        <end position="1792"/>
    </location>
</feature>
<feature type="compositionally biased region" description="Basic and acidic residues" evidence="1">
    <location>
        <begin position="1641"/>
        <end position="1650"/>
    </location>
</feature>
<feature type="compositionally biased region" description="Low complexity" evidence="1">
    <location>
        <begin position="735"/>
        <end position="756"/>
    </location>
</feature>
<feature type="compositionally biased region" description="Polar residues" evidence="1">
    <location>
        <begin position="178"/>
        <end position="189"/>
    </location>
</feature>
<feature type="compositionally biased region" description="Polar residues" evidence="1">
    <location>
        <begin position="25"/>
        <end position="37"/>
    </location>
</feature>
<feature type="compositionally biased region" description="Polar residues" evidence="1">
    <location>
        <begin position="635"/>
        <end position="651"/>
    </location>
</feature>
<feature type="region of interest" description="Disordered" evidence="1">
    <location>
        <begin position="229"/>
        <end position="274"/>
    </location>
</feature>
<evidence type="ECO:0000256" key="1">
    <source>
        <dbReference type="SAM" id="MobiDB-lite"/>
    </source>
</evidence>
<feature type="compositionally biased region" description="Basic and acidic residues" evidence="1">
    <location>
        <begin position="1617"/>
        <end position="1630"/>
    </location>
</feature>
<organism evidence="2 3">
    <name type="scientific">Phakopsora pachyrhizi</name>
    <name type="common">Asian soybean rust disease fungus</name>
    <dbReference type="NCBI Taxonomy" id="170000"/>
    <lineage>
        <taxon>Eukaryota</taxon>
        <taxon>Fungi</taxon>
        <taxon>Dikarya</taxon>
        <taxon>Basidiomycota</taxon>
        <taxon>Pucciniomycotina</taxon>
        <taxon>Pucciniomycetes</taxon>
        <taxon>Pucciniales</taxon>
        <taxon>Phakopsoraceae</taxon>
        <taxon>Phakopsora</taxon>
    </lineage>
</organism>
<feature type="region of interest" description="Disordered" evidence="1">
    <location>
        <begin position="1948"/>
        <end position="1995"/>
    </location>
</feature>
<accession>A0AAV0AJB1</accession>
<feature type="compositionally biased region" description="Polar residues" evidence="1">
    <location>
        <begin position="782"/>
        <end position="792"/>
    </location>
</feature>
<reference evidence="2" key="1">
    <citation type="submission" date="2022-06" db="EMBL/GenBank/DDBJ databases">
        <authorList>
            <consortium name="SYNGENTA / RWTH Aachen University"/>
        </authorList>
    </citation>
    <scope>NUCLEOTIDE SEQUENCE</scope>
</reference>
<gene>
    <name evidence="2" type="ORF">PPACK8108_LOCUS3077</name>
</gene>
<feature type="region of interest" description="Disordered" evidence="1">
    <location>
        <begin position="2008"/>
        <end position="2077"/>
    </location>
</feature>
<feature type="compositionally biased region" description="Low complexity" evidence="1">
    <location>
        <begin position="1202"/>
        <end position="1226"/>
    </location>
</feature>
<feature type="region of interest" description="Disordered" evidence="1">
    <location>
        <begin position="1588"/>
        <end position="1674"/>
    </location>
</feature>
<feature type="region of interest" description="Disordered" evidence="1">
    <location>
        <begin position="545"/>
        <end position="1031"/>
    </location>
</feature>
<sequence length="2077" mass="221604">MAENQQQDESSQAEVVQLISKQPEKYQNNRTSADNHQLNLSTTNDSITTTITTVSNTTSTSTSSSSPSSLSSNSSPSSLRSDQIDQQPRPSPDKTSVIHTHSHHPDQAESTKNVPTEIETIIQQQKLQDHQVEPQDQQDVEPTSSALADNTNLTAESNPSGPSQPHSPDLSPSAILEPSTTVIQRQATQNSDLSSSNNQSSVTSNSHSILSNAKKFKASSLSVNKKFLSQSGTSDGKTLKNHFLGSPRLSGLNSTTSSISQASGPRLLTGKIGPNSSILNSCGSTSGWAKTPVVAPPISLAGGSPDTNSNPTSTSPQPQLNKAAVGGPATLSSSRDDLTLKPGPSSLPQPQPSQLSNNIIVHKQNIPAPSSNSPWGKFDNFGRNGLEKLASDFPTAQEVAQHNKLKAQSLAAANAAREKAIQERAAASAAFNQQLLQTLDGFRGTHLDPNASHWDEMEDEDDMFGEVVEFGDGTQYKVAEVPASVPDPVAPSNLSNQLGKKEERFAEDFDRTNQSASAGTTEQMPPFLRGRAELKSLFNERLGKFEPYSARPRDRSKETTGPVQLLQRPSEDSCDSLSPTTATMRSRGPYNNTEDVANRRRPNSQHRSSNSGDHHSVNGPRSPFAYQREPLAYRTSLSQPLKTPQTGSSSADAVIDESLNPTAQVAERLGDEKASAEKSAQALKYRKPDLDQLHRTEMSVAADRARQRRQEEEQAREKERERARQKASEIEARLKAAATAAAEAKEAALLATSAASPSRVKTTDQQSIIHDTPAESPDNRLSKTGRTGSIDASESWRAKKVEKNDSTSSQSLRSPTHPDDRSLGEPHTRPIMSNRTPTTLLEKPSTIDQTKIISGGPSRESMSKSITPATVRATGPLPPQEEVFRKREVGNSMVWKPPKLLASSSTSSSSYSQPKPVDDFSRVASDKPDAHDRHKNQTNTTESSWRKSTTEIKATAGSDPRSLPPHMRHNPDHSSKTTPTTSVASASSPPKFSEQDSRARLVPKLEQSTLSLSSPVRSPAPQEKKAPFKLPEMSHLDTVMSRIKGALEADKEARAKAAAEAAVAAKTVVTGKAERSADSPATSVNSMAITKSVSPAVAYGSLDPESQTKLLLQSSNEANKRENSTDSVSFTRGKSPSQILSSVAESSNGKKSEQPTQSISAATAATSNKSPLSHSPLVSALSKTAERKPSSARKAARFDIPSSESSVSPSFTKSTTSSSTNSLLSSRSIPKPAYINRDPLALFDVTRSERSLSPAPAWKAFTVKLGASRPKPGIPSQLIKSFWNLSVPIRLNILSWEPPLANLSPRTLSRDDLLFRKKIIRGNVMSRVQLSKHRISRSESGVTNENADTETFLIEDSDSNQLNTRQGGGQPVRGRGRGISGSTQTTSSRGRVRGRADDTSSWRRAIDPVVESLTSNSSEPDSASPKSLVDNSTNISETAELKGSEIDLGKRRGKSKIPEGVKVAFSKPPFALPTDDSTSSGMFMVSSEITGEAFPGLGSKTSSPLHSSVESTTVPLTPRNQQCSGPVALTPSSTLPTMAGNKSSSSPWTKSPLPFSVLDSHTKNVWAQPDGRITTSTSPSVTMENSLKGIADDFPAKLPRTLNDLDDDEDDDPGSNSRKDERASFSHSEVRPSSYGASKLPHGEESRVNESVESSRGLRTGLTTNELGSSASVNGLSQTDHIKVTSLPPYETEANNNIASGQNYHGSFSAKSPSTFQVPPGYQLVPIGSVQNNQHSQFTSRPAAYQEQAPWSPSLPALQPNGYARSPQLYSINSPYPSPVPPQPTLPPPLPSKQPQAIVPAGYSPSQSGIYPSGAVNQQAHLQGGTGFNKTPGPIAPRGSRLSVSSVHSPHSSRQSVDNSFAPTIGRNSNYPTAGKGQMNVNGGYPMAPLPGDVIANHSTGGSTAGYGGSFAPFLSTGGHPMAANQFHPIQNHAGSGGQIAGGMVGMISPQQVNHPGPTSNLMGPNSPSSHYQGPSPQAVHLPPPPPHHHNSYMTTPQSFQQTAMISPFSSNMAGNGPHSGFQQQQPHSSTRSSGVHHSSHLNGGTGVYHGNSSNRNINHNGNIGGVANHRASHHRG</sequence>
<dbReference type="EMBL" id="CALTRL010000543">
    <property type="protein sequence ID" value="CAH7668554.1"/>
    <property type="molecule type" value="Genomic_DNA"/>
</dbReference>
<feature type="compositionally biased region" description="Polar residues" evidence="1">
    <location>
        <begin position="1499"/>
        <end position="1549"/>
    </location>
</feature>
<feature type="compositionally biased region" description="Polar residues" evidence="1">
    <location>
        <begin position="251"/>
        <end position="263"/>
    </location>
</feature>
<feature type="compositionally biased region" description="Polar residues" evidence="1">
    <location>
        <begin position="1125"/>
        <end position="1147"/>
    </location>
</feature>
<feature type="region of interest" description="Disordered" evidence="1">
    <location>
        <begin position="1"/>
        <end position="206"/>
    </location>
</feature>
<feature type="compositionally biased region" description="Low complexity" evidence="1">
    <location>
        <begin position="976"/>
        <end position="991"/>
    </location>
</feature>
<feature type="compositionally biased region" description="Polar residues" evidence="1">
    <location>
        <begin position="1"/>
        <end position="14"/>
    </location>
</feature>
<evidence type="ECO:0000313" key="3">
    <source>
        <dbReference type="Proteomes" id="UP001153365"/>
    </source>
</evidence>
<comment type="caution">
    <text evidence="2">The sequence shown here is derived from an EMBL/GenBank/DDBJ whole genome shotgun (WGS) entry which is preliminary data.</text>
</comment>
<feature type="compositionally biased region" description="Polar residues" evidence="1">
    <location>
        <begin position="1661"/>
        <end position="1674"/>
    </location>
</feature>
<feature type="compositionally biased region" description="Basic and acidic residues" evidence="1">
    <location>
        <begin position="916"/>
        <end position="932"/>
    </location>
</feature>
<feature type="compositionally biased region" description="Polar residues" evidence="1">
    <location>
        <begin position="1006"/>
        <end position="1016"/>
    </location>
</feature>
<feature type="compositionally biased region" description="Basic and acidic residues" evidence="1">
    <location>
        <begin position="1394"/>
        <end position="1406"/>
    </location>
</feature>
<feature type="compositionally biased region" description="Basic and acidic residues" evidence="1">
    <location>
        <begin position="686"/>
        <end position="734"/>
    </location>
</feature>
<feature type="compositionally biased region" description="Basic and acidic residues" evidence="1">
    <location>
        <begin position="816"/>
        <end position="828"/>
    </location>
</feature>
<feature type="compositionally biased region" description="Low complexity" evidence="1">
    <location>
        <begin position="2028"/>
        <end position="2037"/>
    </location>
</feature>
<feature type="compositionally biased region" description="Acidic residues" evidence="1">
    <location>
        <begin position="1604"/>
        <end position="1613"/>
    </location>
</feature>
<feature type="compositionally biased region" description="Polar residues" evidence="1">
    <location>
        <begin position="1804"/>
        <end position="1821"/>
    </location>
</feature>
<feature type="compositionally biased region" description="Polar residues" evidence="1">
    <location>
        <begin position="1858"/>
        <end position="1872"/>
    </location>
</feature>
<feature type="compositionally biased region" description="Low complexity" evidence="1">
    <location>
        <begin position="903"/>
        <end position="912"/>
    </location>
</feature>
<feature type="region of interest" description="Disordered" evidence="1">
    <location>
        <begin position="1734"/>
        <end position="1877"/>
    </location>
</feature>
<feature type="compositionally biased region" description="Basic and acidic residues" evidence="1">
    <location>
        <begin position="794"/>
        <end position="805"/>
    </location>
</feature>
<feature type="compositionally biased region" description="Polar residues" evidence="1">
    <location>
        <begin position="1949"/>
        <end position="1976"/>
    </location>
</feature>
<name>A0AAV0AJB1_PHAPC</name>
<feature type="compositionally biased region" description="Polar residues" evidence="1">
    <location>
        <begin position="1412"/>
        <end position="1436"/>
    </location>
</feature>
<protein>
    <submittedName>
        <fullName evidence="2">Uncharacterized protein</fullName>
    </submittedName>
</protein>
<evidence type="ECO:0000313" key="2">
    <source>
        <dbReference type="EMBL" id="CAH7668554.1"/>
    </source>
</evidence>
<feature type="compositionally biased region" description="Polar residues" evidence="1">
    <location>
        <begin position="80"/>
        <end position="99"/>
    </location>
</feature>
<keyword evidence="3" id="KW-1185">Reference proteome</keyword>
<feature type="compositionally biased region" description="Low complexity" evidence="1">
    <location>
        <begin position="307"/>
        <end position="319"/>
    </location>
</feature>
<feature type="compositionally biased region" description="Low complexity" evidence="1">
    <location>
        <begin position="2050"/>
        <end position="2062"/>
    </location>
</feature>
<feature type="compositionally biased region" description="Low complexity" evidence="1">
    <location>
        <begin position="1840"/>
        <end position="1857"/>
    </location>
</feature>
<feature type="region of interest" description="Disordered" evidence="1">
    <location>
        <begin position="1112"/>
        <end position="1226"/>
    </location>
</feature>
<feature type="compositionally biased region" description="Polar residues" evidence="1">
    <location>
        <begin position="134"/>
        <end position="166"/>
    </location>
</feature>
<feature type="compositionally biased region" description="Low complexity" evidence="1">
    <location>
        <begin position="1380"/>
        <end position="1389"/>
    </location>
</feature>